<evidence type="ECO:0000259" key="11">
    <source>
        <dbReference type="Pfam" id="PF01077"/>
    </source>
</evidence>
<dbReference type="OrthoDB" id="9803707at2"/>
<keyword evidence="6" id="KW-0479">Metal-binding</keyword>
<evidence type="ECO:0000256" key="6">
    <source>
        <dbReference type="ARBA" id="ARBA00022723"/>
    </source>
</evidence>
<comment type="cofactor">
    <cofactor evidence="2">
        <name>[4Fe-4S] cluster</name>
        <dbReference type="ChEBI" id="CHEBI:49883"/>
    </cofactor>
</comment>
<dbReference type="NCBIfam" id="NF010029">
    <property type="entry name" value="PRK13504.1"/>
    <property type="match status" value="1"/>
</dbReference>
<evidence type="ECO:0000256" key="3">
    <source>
        <dbReference type="ARBA" id="ARBA00010429"/>
    </source>
</evidence>
<dbReference type="GO" id="GO:0020037">
    <property type="term" value="F:heme binding"/>
    <property type="evidence" value="ECO:0007669"/>
    <property type="project" value="InterPro"/>
</dbReference>
<keyword evidence="9" id="KW-0411">Iron-sulfur</keyword>
<dbReference type="Gene3D" id="3.90.480.20">
    <property type="match status" value="2"/>
</dbReference>
<evidence type="ECO:0000259" key="12">
    <source>
        <dbReference type="Pfam" id="PF03460"/>
    </source>
</evidence>
<evidence type="ECO:0000256" key="9">
    <source>
        <dbReference type="ARBA" id="ARBA00023014"/>
    </source>
</evidence>
<dbReference type="EMBL" id="CP036298">
    <property type="protein sequence ID" value="QDV25088.1"/>
    <property type="molecule type" value="Genomic_DNA"/>
</dbReference>
<dbReference type="Gene3D" id="3.30.413.10">
    <property type="entry name" value="Sulfite Reductase Hemoprotein, domain 1"/>
    <property type="match status" value="2"/>
</dbReference>
<organism evidence="13 14">
    <name type="scientific">Aureliella helgolandensis</name>
    <dbReference type="NCBI Taxonomy" id="2527968"/>
    <lineage>
        <taxon>Bacteria</taxon>
        <taxon>Pseudomonadati</taxon>
        <taxon>Planctomycetota</taxon>
        <taxon>Planctomycetia</taxon>
        <taxon>Pirellulales</taxon>
        <taxon>Pirellulaceae</taxon>
        <taxon>Aureliella</taxon>
    </lineage>
</organism>
<evidence type="ECO:0000256" key="10">
    <source>
        <dbReference type="SAM" id="MobiDB-lite"/>
    </source>
</evidence>
<dbReference type="SUPFAM" id="SSF55124">
    <property type="entry name" value="Nitrite/Sulfite reductase N-terminal domain-like"/>
    <property type="match status" value="2"/>
</dbReference>
<keyword evidence="5" id="KW-0349">Heme</keyword>
<keyword evidence="14" id="KW-1185">Reference proteome</keyword>
<dbReference type="EC" id="1.8.1.2" evidence="13"/>
<proteinExistence type="inferred from homology"/>
<dbReference type="FunFam" id="3.30.413.10:FF:000014">
    <property type="entry name" value="Sulfite reductase [ferredoxin], chloroplastic"/>
    <property type="match status" value="1"/>
</dbReference>
<sequence>MADEKKLSPVEGIKSESRFLRGTIQDDLANDSDQFDKSNMQLLKFHGTYQQDDRDSRNKKNAEGKSVKSYSMMTRTRVPGGRLTSEQMLAHLDLCEDLANATLKCTTRQALQMHGVLKSDLREAIQRINKMHLSTLAACGDVNRNVMCCPAPLNDSVHVEMRALTDALKDHLAPRTPGYYELWIQDEESGEKTLVGGGEPEEVEPIYGPTYLPRKFKIGIALPEDNCIDIYANDLGFLAVVREGKIIGYNVSVGGGMGTTPSAAKTFPALAKRMAFVTPEQAIGVAEAVVKVQRDFGNREDRKIARLKYLIANEGVEWFRGKVEEYYGEKLQDCTADEVHGFDDHMGWFPQGDGKFFYGLNVESGRLFDSEDRRWKAAIRAICKEFNPGVHLTAHQSILFTNLEEAALPRLQEIIKQHGLPLTEEVSTVRRWSMSCVALPTCGLAVAESERVLPELMSQFEVELAKLGLESDAFTVRITGCPNGCARPYNADIGLVGKTKAKYTIFLGGQLIGTRMAKIYKDLVPFEEITSTLVPIFTAFKEHRQSGETLGDFCDRVGNEQLASWSEQLV</sequence>
<dbReference type="PANTHER" id="PTHR11493:SF47">
    <property type="entry name" value="SULFITE REDUCTASE [NADPH] SUBUNIT BETA"/>
    <property type="match status" value="1"/>
</dbReference>
<protein>
    <submittedName>
        <fullName evidence="13">Sulfite reductase [NADPH] hemoprotein beta-component</fullName>
        <ecNumber evidence="13">1.8.1.2</ecNumber>
    </submittedName>
</protein>
<gene>
    <name evidence="13" type="primary">cysI</name>
    <name evidence="13" type="ORF">Q31a_34100</name>
</gene>
<evidence type="ECO:0000256" key="8">
    <source>
        <dbReference type="ARBA" id="ARBA00023004"/>
    </source>
</evidence>
<dbReference type="PROSITE" id="PS00365">
    <property type="entry name" value="NIR_SIR"/>
    <property type="match status" value="1"/>
</dbReference>
<dbReference type="AlphaFoldDB" id="A0A518G910"/>
<keyword evidence="4" id="KW-0004">4Fe-4S</keyword>
<evidence type="ECO:0000256" key="4">
    <source>
        <dbReference type="ARBA" id="ARBA00022485"/>
    </source>
</evidence>
<dbReference type="KEGG" id="ahel:Q31a_34100"/>
<reference evidence="13 14" key="1">
    <citation type="submission" date="2019-02" db="EMBL/GenBank/DDBJ databases">
        <title>Deep-cultivation of Planctomycetes and their phenomic and genomic characterization uncovers novel biology.</title>
        <authorList>
            <person name="Wiegand S."/>
            <person name="Jogler M."/>
            <person name="Boedeker C."/>
            <person name="Pinto D."/>
            <person name="Vollmers J."/>
            <person name="Rivas-Marin E."/>
            <person name="Kohn T."/>
            <person name="Peeters S.H."/>
            <person name="Heuer A."/>
            <person name="Rast P."/>
            <person name="Oberbeckmann S."/>
            <person name="Bunk B."/>
            <person name="Jeske O."/>
            <person name="Meyerdierks A."/>
            <person name="Storesund J.E."/>
            <person name="Kallscheuer N."/>
            <person name="Luecker S."/>
            <person name="Lage O.M."/>
            <person name="Pohl T."/>
            <person name="Merkel B.J."/>
            <person name="Hornburger P."/>
            <person name="Mueller R.-W."/>
            <person name="Bruemmer F."/>
            <person name="Labrenz M."/>
            <person name="Spormann A.M."/>
            <person name="Op den Camp H."/>
            <person name="Overmann J."/>
            <person name="Amann R."/>
            <person name="Jetten M.S.M."/>
            <person name="Mascher T."/>
            <person name="Medema M.H."/>
            <person name="Devos D.P."/>
            <person name="Kaster A.-K."/>
            <person name="Ovreas L."/>
            <person name="Rohde M."/>
            <person name="Galperin M.Y."/>
            <person name="Jogler C."/>
        </authorList>
    </citation>
    <scope>NUCLEOTIDE SEQUENCE [LARGE SCALE GENOMIC DNA]</scope>
    <source>
        <strain evidence="13 14">Q31a</strain>
    </source>
</reference>
<dbReference type="GO" id="GO:0000103">
    <property type="term" value="P:sulfate assimilation"/>
    <property type="evidence" value="ECO:0007669"/>
    <property type="project" value="TreeGrafter"/>
</dbReference>
<dbReference type="Pfam" id="PF03460">
    <property type="entry name" value="NIR_SIR_ferr"/>
    <property type="match status" value="2"/>
</dbReference>
<dbReference type="GO" id="GO:0004783">
    <property type="term" value="F:sulfite reductase (NADPH) activity"/>
    <property type="evidence" value="ECO:0007669"/>
    <property type="project" value="UniProtKB-EC"/>
</dbReference>
<feature type="domain" description="Nitrite/Sulfite reductase ferredoxin-like" evidence="12">
    <location>
        <begin position="72"/>
        <end position="130"/>
    </location>
</feature>
<keyword evidence="8" id="KW-0408">Iron</keyword>
<dbReference type="InterPro" id="IPR036136">
    <property type="entry name" value="Nit/Sulf_reduc_fer-like_dom_sf"/>
</dbReference>
<evidence type="ECO:0000313" key="14">
    <source>
        <dbReference type="Proteomes" id="UP000318017"/>
    </source>
</evidence>
<feature type="domain" description="Nitrite/Sulfite reductase ferredoxin-like" evidence="12">
    <location>
        <begin position="350"/>
        <end position="417"/>
    </location>
</feature>
<dbReference type="Proteomes" id="UP000318017">
    <property type="component" value="Chromosome"/>
</dbReference>
<feature type="region of interest" description="Disordered" evidence="10">
    <location>
        <begin position="47"/>
        <end position="69"/>
    </location>
</feature>
<dbReference type="SUPFAM" id="SSF56014">
    <property type="entry name" value="Nitrite and sulphite reductase 4Fe-4S domain-like"/>
    <property type="match status" value="2"/>
</dbReference>
<evidence type="ECO:0000313" key="13">
    <source>
        <dbReference type="EMBL" id="QDV25088.1"/>
    </source>
</evidence>
<evidence type="ECO:0000256" key="1">
    <source>
        <dbReference type="ARBA" id="ARBA00001929"/>
    </source>
</evidence>
<dbReference type="Pfam" id="PF01077">
    <property type="entry name" value="NIR_SIR"/>
    <property type="match status" value="2"/>
</dbReference>
<dbReference type="GO" id="GO:0050311">
    <property type="term" value="F:sulfite reductase (ferredoxin) activity"/>
    <property type="evidence" value="ECO:0007669"/>
    <property type="project" value="TreeGrafter"/>
</dbReference>
<evidence type="ECO:0000256" key="7">
    <source>
        <dbReference type="ARBA" id="ARBA00023002"/>
    </source>
</evidence>
<accession>A0A518G910</accession>
<dbReference type="InterPro" id="IPR005117">
    <property type="entry name" value="NiRdtase/SiRdtase_haem-b_fer"/>
</dbReference>
<dbReference type="InterPro" id="IPR006066">
    <property type="entry name" value="NO2/SO3_Rdtase_FeS/sirohaem_BS"/>
</dbReference>
<feature type="domain" description="Nitrite/sulphite reductase 4Fe-4S" evidence="11">
    <location>
        <begin position="434"/>
        <end position="567"/>
    </location>
</feature>
<dbReference type="InterPro" id="IPR045854">
    <property type="entry name" value="NO2/SO3_Rdtase_4Fe4S_sf"/>
</dbReference>
<dbReference type="InterPro" id="IPR045169">
    <property type="entry name" value="NO2/SO3_Rdtase_4Fe4S_prot"/>
</dbReference>
<dbReference type="RefSeq" id="WP_145079705.1">
    <property type="nucleotide sequence ID" value="NZ_CP036298.1"/>
</dbReference>
<feature type="compositionally biased region" description="Basic and acidic residues" evidence="10">
    <location>
        <begin position="51"/>
        <end position="66"/>
    </location>
</feature>
<keyword evidence="7 13" id="KW-0560">Oxidoreductase</keyword>
<name>A0A518G910_9BACT</name>
<dbReference type="GO" id="GO:0009337">
    <property type="term" value="C:sulfite reductase complex (NADPH)"/>
    <property type="evidence" value="ECO:0007669"/>
    <property type="project" value="TreeGrafter"/>
</dbReference>
<evidence type="ECO:0000256" key="5">
    <source>
        <dbReference type="ARBA" id="ARBA00022617"/>
    </source>
</evidence>
<evidence type="ECO:0000256" key="2">
    <source>
        <dbReference type="ARBA" id="ARBA00001966"/>
    </source>
</evidence>
<dbReference type="PANTHER" id="PTHR11493">
    <property type="entry name" value="SULFITE REDUCTASE [NADPH] SUBUNIT BETA-RELATED"/>
    <property type="match status" value="1"/>
</dbReference>
<dbReference type="GO" id="GO:0051539">
    <property type="term" value="F:4 iron, 4 sulfur cluster binding"/>
    <property type="evidence" value="ECO:0007669"/>
    <property type="project" value="UniProtKB-KW"/>
</dbReference>
<dbReference type="InterPro" id="IPR006067">
    <property type="entry name" value="NO2/SO3_Rdtase_4Fe4S_dom"/>
</dbReference>
<comment type="cofactor">
    <cofactor evidence="1">
        <name>siroheme</name>
        <dbReference type="ChEBI" id="CHEBI:60052"/>
    </cofactor>
</comment>
<dbReference type="GO" id="GO:0046872">
    <property type="term" value="F:metal ion binding"/>
    <property type="evidence" value="ECO:0007669"/>
    <property type="project" value="UniProtKB-KW"/>
</dbReference>
<feature type="domain" description="Nitrite/sulphite reductase 4Fe-4S" evidence="11">
    <location>
        <begin position="170"/>
        <end position="330"/>
    </location>
</feature>
<comment type="similarity">
    <text evidence="3">Belongs to the nitrite and sulfite reductase 4Fe-4S domain family.</text>
</comment>
<dbReference type="PRINTS" id="PR00397">
    <property type="entry name" value="SIROHAEM"/>
</dbReference>